<keyword evidence="3" id="KW-1185">Reference proteome</keyword>
<dbReference type="EMBL" id="SOPW01000019">
    <property type="protein sequence ID" value="TFB14116.1"/>
    <property type="molecule type" value="Genomic_DNA"/>
</dbReference>
<sequence length="296" mass="33227">MVIENGTFILKEGRTIGFSQYGADQGYPVLFFHGTPNSRKTSFPDLSILEKLNVRLITLERPGYGLSDVLDGRTVIDWADDVCEFVEYHGFKQFSVAGVSGGGPYALSCAYKMPDKVRSCGIISGFAPINNNKELRKKMSISHRIAFGMALKSPRLLKTFLKPVAKAAIKNPEKSLDKFMTSFAKSDQQLVKSPKVRQLFINDMKEAYRQGIGGHYGDLVTLVKPWGFSLNEIDSKVYIWQGQEDKNVPLVMGEYLDEGLNNSETTIYKKEGHLLFFKRWNNIITALVPDGNLHKS</sequence>
<dbReference type="InterPro" id="IPR000073">
    <property type="entry name" value="AB_hydrolase_1"/>
</dbReference>
<evidence type="ECO:0000313" key="3">
    <source>
        <dbReference type="Proteomes" id="UP000297975"/>
    </source>
</evidence>
<organism evidence="2 3">
    <name type="scientific">Filobacillus milosensis</name>
    <dbReference type="NCBI Taxonomy" id="94137"/>
    <lineage>
        <taxon>Bacteria</taxon>
        <taxon>Bacillati</taxon>
        <taxon>Bacillota</taxon>
        <taxon>Bacilli</taxon>
        <taxon>Bacillales</taxon>
        <taxon>Bacillaceae</taxon>
        <taxon>Filobacillus</taxon>
    </lineage>
</organism>
<reference evidence="2 3" key="1">
    <citation type="submission" date="2019-03" db="EMBL/GenBank/DDBJ databases">
        <authorList>
            <person name="He R.-H."/>
        </authorList>
    </citation>
    <scope>NUCLEOTIDE SEQUENCE [LARGE SCALE GENOMIC DNA]</scope>
    <source>
        <strain evidence="3">SH 714</strain>
    </source>
</reference>
<comment type="caution">
    <text evidence="2">The sequence shown here is derived from an EMBL/GenBank/DDBJ whole genome shotgun (WGS) entry which is preliminary data.</text>
</comment>
<dbReference type="AlphaFoldDB" id="A0A4Y8IDU4"/>
<proteinExistence type="predicted"/>
<dbReference type="PANTHER" id="PTHR45763:SF46">
    <property type="entry name" value="AB HYDROLASE-1 DOMAIN-CONTAINING PROTEIN"/>
    <property type="match status" value="1"/>
</dbReference>
<gene>
    <name evidence="2" type="ORF">E3U55_14465</name>
</gene>
<dbReference type="OrthoDB" id="9773293at2"/>
<protein>
    <submittedName>
        <fullName evidence="2">Alpha/beta hydrolase</fullName>
    </submittedName>
</protein>
<dbReference type="Gene3D" id="3.40.50.1820">
    <property type="entry name" value="alpha/beta hydrolase"/>
    <property type="match status" value="1"/>
</dbReference>
<evidence type="ECO:0000259" key="1">
    <source>
        <dbReference type="Pfam" id="PF00561"/>
    </source>
</evidence>
<evidence type="ECO:0000313" key="2">
    <source>
        <dbReference type="EMBL" id="TFB14116.1"/>
    </source>
</evidence>
<dbReference type="PANTHER" id="PTHR45763">
    <property type="entry name" value="HYDROLASE, ALPHA/BETA FOLD FAMILY PROTEIN, EXPRESSED-RELATED"/>
    <property type="match status" value="1"/>
</dbReference>
<dbReference type="Proteomes" id="UP000297975">
    <property type="component" value="Unassembled WGS sequence"/>
</dbReference>
<dbReference type="RefSeq" id="WP_134341191.1">
    <property type="nucleotide sequence ID" value="NZ_SOPW01000019.1"/>
</dbReference>
<name>A0A4Y8IDU4_9BACI</name>
<keyword evidence="2" id="KW-0378">Hydrolase</keyword>
<dbReference type="SUPFAM" id="SSF53474">
    <property type="entry name" value="alpha/beta-Hydrolases"/>
    <property type="match status" value="1"/>
</dbReference>
<dbReference type="InterPro" id="IPR029058">
    <property type="entry name" value="AB_hydrolase_fold"/>
</dbReference>
<dbReference type="GO" id="GO:0016787">
    <property type="term" value="F:hydrolase activity"/>
    <property type="evidence" value="ECO:0007669"/>
    <property type="project" value="UniProtKB-KW"/>
</dbReference>
<accession>A0A4Y8IDU4</accession>
<feature type="domain" description="AB hydrolase-1" evidence="1">
    <location>
        <begin position="27"/>
        <end position="278"/>
    </location>
</feature>
<dbReference type="Pfam" id="PF00561">
    <property type="entry name" value="Abhydrolase_1"/>
    <property type="match status" value="1"/>
</dbReference>